<evidence type="ECO:0000256" key="2">
    <source>
        <dbReference type="ARBA" id="ARBA00022692"/>
    </source>
</evidence>
<dbReference type="SMART" id="SM01415">
    <property type="entry name" value="DUF106"/>
    <property type="match status" value="1"/>
</dbReference>
<dbReference type="InterPro" id="IPR002809">
    <property type="entry name" value="EMC3/TMCO1"/>
</dbReference>
<evidence type="ECO:0000256" key="1">
    <source>
        <dbReference type="ARBA" id="ARBA00004141"/>
    </source>
</evidence>
<evidence type="ECO:0000256" key="3">
    <source>
        <dbReference type="ARBA" id="ARBA00022989"/>
    </source>
</evidence>
<evidence type="ECO:0000313" key="6">
    <source>
        <dbReference type="EMBL" id="KKM27675.1"/>
    </source>
</evidence>
<evidence type="ECO:0000256" key="5">
    <source>
        <dbReference type="SAM" id="Phobius"/>
    </source>
</evidence>
<keyword evidence="4 5" id="KW-0472">Membrane</keyword>
<keyword evidence="2 5" id="KW-0812">Transmembrane</keyword>
<feature type="transmembrane region" description="Helical" evidence="5">
    <location>
        <begin position="106"/>
        <end position="124"/>
    </location>
</feature>
<dbReference type="EMBL" id="LAZR01012278">
    <property type="protein sequence ID" value="KKM27675.1"/>
    <property type="molecule type" value="Genomic_DNA"/>
</dbReference>
<dbReference type="PANTHER" id="PTHR42198">
    <property type="entry name" value="INTEGRAL MEMBRANE PROTEIN"/>
    <property type="match status" value="1"/>
</dbReference>
<reference evidence="6" key="1">
    <citation type="journal article" date="2015" name="Nature">
        <title>Complex archaea that bridge the gap between prokaryotes and eukaryotes.</title>
        <authorList>
            <person name="Spang A."/>
            <person name="Saw J.H."/>
            <person name="Jorgensen S.L."/>
            <person name="Zaremba-Niedzwiedzka K."/>
            <person name="Martijn J."/>
            <person name="Lind A.E."/>
            <person name="van Eijk R."/>
            <person name="Schleper C."/>
            <person name="Guy L."/>
            <person name="Ettema T.J."/>
        </authorList>
    </citation>
    <scope>NUCLEOTIDE SEQUENCE</scope>
</reference>
<sequence length="201" mass="22912">MINIIFQNSFIDLISSPPGSMFFVFFTALTTALVSTGLTKLLVDTDEINRKQKRIKAHEEEKQKVVDIAENDPERYRKLRKRWERKQTIFKQTQQKMSMQRLKPTCVTFVPMIIIFTLVRTIFYNNPVALSPMHANDVPLIGNIITATGGIWINFTAWYFLCSLGINTLIQRLFKIQSQASGGMGGMFAGQKAKALDFPDV</sequence>
<accession>A0A0F9LJR8</accession>
<keyword evidence="3 5" id="KW-1133">Transmembrane helix</keyword>
<evidence type="ECO:0008006" key="7">
    <source>
        <dbReference type="Google" id="ProtNLM"/>
    </source>
</evidence>
<comment type="caution">
    <text evidence="6">The sequence shown here is derived from an EMBL/GenBank/DDBJ whole genome shotgun (WGS) entry which is preliminary data.</text>
</comment>
<proteinExistence type="predicted"/>
<organism evidence="6">
    <name type="scientific">marine sediment metagenome</name>
    <dbReference type="NCBI Taxonomy" id="412755"/>
    <lineage>
        <taxon>unclassified sequences</taxon>
        <taxon>metagenomes</taxon>
        <taxon>ecological metagenomes</taxon>
    </lineage>
</organism>
<dbReference type="PANTHER" id="PTHR42198:SF1">
    <property type="entry name" value="INTEGRAL MEMBRANE PROTEIN"/>
    <property type="match status" value="1"/>
</dbReference>
<feature type="transmembrane region" description="Helical" evidence="5">
    <location>
        <begin position="20"/>
        <end position="43"/>
    </location>
</feature>
<comment type="subcellular location">
    <subcellularLocation>
        <location evidence="1">Membrane</location>
        <topology evidence="1">Multi-pass membrane protein</topology>
    </subcellularLocation>
</comment>
<dbReference type="Pfam" id="PF01956">
    <property type="entry name" value="EMC3_TMCO1"/>
    <property type="match status" value="1"/>
</dbReference>
<dbReference type="AlphaFoldDB" id="A0A0F9LJR8"/>
<evidence type="ECO:0000256" key="4">
    <source>
        <dbReference type="ARBA" id="ARBA00023136"/>
    </source>
</evidence>
<protein>
    <recommendedName>
        <fullName evidence="7">DUF106 domain-containing protein</fullName>
    </recommendedName>
</protein>
<name>A0A0F9LJR8_9ZZZZ</name>
<dbReference type="InterPro" id="IPR038978">
    <property type="entry name" value="MJ0935"/>
</dbReference>
<dbReference type="GO" id="GO:0016020">
    <property type="term" value="C:membrane"/>
    <property type="evidence" value="ECO:0007669"/>
    <property type="project" value="UniProtKB-SubCell"/>
</dbReference>
<gene>
    <name evidence="6" type="ORF">LCGC14_1572370</name>
</gene>
<feature type="transmembrane region" description="Helical" evidence="5">
    <location>
        <begin position="144"/>
        <end position="170"/>
    </location>
</feature>